<proteinExistence type="predicted"/>
<sequence length="194" mass="22507">MQRSIFTLFLFTCLSYVYGQDIPINPEFEKVEYSGVVERTGTQEELYEELKAWVVQTFKSAEEVILTDDKQAGKLSLRGQSLISLDPDSPQDTVLIDVPVHFNLLFDIKENSYQYRITDIYFEHEGLVIPMEETLLTSTQQERIIRDRLFDSSYSEEEKVDMVAKGLDHYRQFKSKGRSTLKGIEWLIAEGLSE</sequence>
<dbReference type="EMBL" id="JBBVGT010000002">
    <property type="protein sequence ID" value="MFB5944898.1"/>
    <property type="molecule type" value="Genomic_DNA"/>
</dbReference>
<evidence type="ECO:0000313" key="3">
    <source>
        <dbReference type="Proteomes" id="UP001580928"/>
    </source>
</evidence>
<evidence type="ECO:0000259" key="1">
    <source>
        <dbReference type="Pfam" id="PF14730"/>
    </source>
</evidence>
<keyword evidence="3" id="KW-1185">Reference proteome</keyword>
<gene>
    <name evidence="2" type="ORF">WKR92_03540</name>
</gene>
<organism evidence="2 3">
    <name type="scientific">Albibacterium profundi</name>
    <dbReference type="NCBI Taxonomy" id="3134906"/>
    <lineage>
        <taxon>Bacteria</taxon>
        <taxon>Pseudomonadati</taxon>
        <taxon>Bacteroidota</taxon>
        <taxon>Sphingobacteriia</taxon>
        <taxon>Sphingobacteriales</taxon>
        <taxon>Sphingobacteriaceae</taxon>
        <taxon>Albibacterium</taxon>
    </lineage>
</organism>
<dbReference type="RefSeq" id="WP_375556457.1">
    <property type="nucleotide sequence ID" value="NZ_JBBVGT010000002.1"/>
</dbReference>
<feature type="domain" description="DUF4468" evidence="1">
    <location>
        <begin position="42"/>
        <end position="122"/>
    </location>
</feature>
<accession>A0ABV5CBH4</accession>
<name>A0ABV5CBH4_9SPHI</name>
<reference evidence="2 3" key="1">
    <citation type="submission" date="2024-04" db="EMBL/GenBank/DDBJ databases">
        <title>Albibacterium profundi sp. nov., isolated from sediment of the Challenger Deep of Mariana Trench.</title>
        <authorList>
            <person name="Wang Y."/>
        </authorList>
    </citation>
    <scope>NUCLEOTIDE SEQUENCE [LARGE SCALE GENOMIC DNA]</scope>
    <source>
        <strain evidence="2 3">RHL897</strain>
    </source>
</reference>
<dbReference type="Proteomes" id="UP001580928">
    <property type="component" value="Unassembled WGS sequence"/>
</dbReference>
<evidence type="ECO:0000313" key="2">
    <source>
        <dbReference type="EMBL" id="MFB5944898.1"/>
    </source>
</evidence>
<dbReference type="InterPro" id="IPR027823">
    <property type="entry name" value="DUF4468"/>
</dbReference>
<protein>
    <submittedName>
        <fullName evidence="2">DUF4468 domain-containing protein</fullName>
    </submittedName>
</protein>
<comment type="caution">
    <text evidence="2">The sequence shown here is derived from an EMBL/GenBank/DDBJ whole genome shotgun (WGS) entry which is preliminary data.</text>
</comment>
<dbReference type="Gene3D" id="3.30.530.80">
    <property type="match status" value="1"/>
</dbReference>
<dbReference type="Pfam" id="PF14730">
    <property type="entry name" value="DUF4468"/>
    <property type="match status" value="1"/>
</dbReference>